<protein>
    <submittedName>
        <fullName evidence="6">Sortase SrtA</fullName>
    </submittedName>
</protein>
<dbReference type="GO" id="GO:0008234">
    <property type="term" value="F:cysteine-type peptidase activity"/>
    <property type="evidence" value="ECO:0007669"/>
    <property type="project" value="UniProtKB-KW"/>
</dbReference>
<evidence type="ECO:0000256" key="3">
    <source>
        <dbReference type="ARBA" id="ARBA00022807"/>
    </source>
</evidence>
<proteinExistence type="predicted"/>
<feature type="active site" description="Proton donor/acceptor" evidence="4">
    <location>
        <position position="139"/>
    </location>
</feature>
<dbReference type="InterPro" id="IPR042007">
    <property type="entry name" value="Sortase_A"/>
</dbReference>
<dbReference type="InterPro" id="IPR023365">
    <property type="entry name" value="Sortase_dom-sf"/>
</dbReference>
<gene>
    <name evidence="6" type="ORF">FC39_GL000439</name>
</gene>
<evidence type="ECO:0000256" key="2">
    <source>
        <dbReference type="ARBA" id="ARBA00022801"/>
    </source>
</evidence>
<sequence>MAEKNKNKKRDVKTIVIRVVAIILLLVGLALIFNKQIRNQMISRNQTSTMTSLTKKKVEQNQKKKGMFDFNKVKEVDFSQVAKSARKNNAHAIGALAIPDVNMRLPICLGMSDDAMTTGGGTMREDQVMGQGNYPLAGHYMTAKGILFSPLEDTKKGQNVYLTNLKKVFVYKIYMKKKVNPYAVYLVDNTKKPIVTLITCADGGVNRWAVRGNLIKTEKATKNNLKVFNLK</sequence>
<dbReference type="SUPFAM" id="SSF63817">
    <property type="entry name" value="Sortase"/>
    <property type="match status" value="1"/>
</dbReference>
<dbReference type="Gene3D" id="2.40.260.10">
    <property type="entry name" value="Sortase"/>
    <property type="match status" value="1"/>
</dbReference>
<evidence type="ECO:0000256" key="5">
    <source>
        <dbReference type="SAM" id="Phobius"/>
    </source>
</evidence>
<dbReference type="InterPro" id="IPR005754">
    <property type="entry name" value="Sortase"/>
</dbReference>
<dbReference type="CDD" id="cd06165">
    <property type="entry name" value="Sortase_A"/>
    <property type="match status" value="1"/>
</dbReference>
<dbReference type="OrthoDB" id="1648028at2"/>
<dbReference type="Proteomes" id="UP000051223">
    <property type="component" value="Unassembled WGS sequence"/>
</dbReference>
<evidence type="ECO:0000313" key="6">
    <source>
        <dbReference type="EMBL" id="KRM36987.1"/>
    </source>
</evidence>
<keyword evidence="5" id="KW-0472">Membrane</keyword>
<dbReference type="NCBIfam" id="TIGR01076">
    <property type="entry name" value="sortase_fam"/>
    <property type="match status" value="1"/>
</dbReference>
<comment type="caution">
    <text evidence="6">The sequence shown here is derived from an EMBL/GenBank/DDBJ whole genome shotgun (WGS) entry which is preliminary data.</text>
</comment>
<dbReference type="AlphaFoldDB" id="A0A0R1YB33"/>
<keyword evidence="5" id="KW-1133">Transmembrane helix</keyword>
<reference evidence="6 7" key="1">
    <citation type="journal article" date="2015" name="Genome Announc.">
        <title>Expanding the biotechnology potential of lactobacilli through comparative genomics of 213 strains and associated genera.</title>
        <authorList>
            <person name="Sun Z."/>
            <person name="Harris H.M."/>
            <person name="McCann A."/>
            <person name="Guo C."/>
            <person name="Argimon S."/>
            <person name="Zhang W."/>
            <person name="Yang X."/>
            <person name="Jeffery I.B."/>
            <person name="Cooney J.C."/>
            <person name="Kagawa T.F."/>
            <person name="Liu W."/>
            <person name="Song Y."/>
            <person name="Salvetti E."/>
            <person name="Wrobel A."/>
            <person name="Rasinkangas P."/>
            <person name="Parkhill J."/>
            <person name="Rea M.C."/>
            <person name="O'Sullivan O."/>
            <person name="Ritari J."/>
            <person name="Douillard F.P."/>
            <person name="Paul Ross R."/>
            <person name="Yang R."/>
            <person name="Briner A.E."/>
            <person name="Felis G.E."/>
            <person name="de Vos W.M."/>
            <person name="Barrangou R."/>
            <person name="Klaenhammer T.R."/>
            <person name="Caufield P.W."/>
            <person name="Cui Y."/>
            <person name="Zhang H."/>
            <person name="O'Toole P.W."/>
        </authorList>
    </citation>
    <scope>NUCLEOTIDE SEQUENCE [LARGE SCALE GENOMIC DNA]</scope>
    <source>
        <strain evidence="6 7">DSM 5661</strain>
    </source>
</reference>
<evidence type="ECO:0000313" key="7">
    <source>
        <dbReference type="Proteomes" id="UP000051223"/>
    </source>
</evidence>
<evidence type="ECO:0000256" key="1">
    <source>
        <dbReference type="ARBA" id="ARBA00022670"/>
    </source>
</evidence>
<dbReference type="EMBL" id="AZGI01000092">
    <property type="protein sequence ID" value="KRM36987.1"/>
    <property type="molecule type" value="Genomic_DNA"/>
</dbReference>
<dbReference type="RefSeq" id="WP_025080512.1">
    <property type="nucleotide sequence ID" value="NZ_AZGI01000092.1"/>
</dbReference>
<dbReference type="Pfam" id="PF04203">
    <property type="entry name" value="Sortase"/>
    <property type="match status" value="1"/>
</dbReference>
<dbReference type="STRING" id="1423754.FC39_GL000439"/>
<name>A0A0R1YB33_9LACO</name>
<keyword evidence="3" id="KW-0788">Thiol protease</keyword>
<dbReference type="PATRIC" id="fig|1423754.3.peg.453"/>
<keyword evidence="2" id="KW-0378">Hydrolase</keyword>
<feature type="transmembrane region" description="Helical" evidence="5">
    <location>
        <begin position="12"/>
        <end position="33"/>
    </location>
</feature>
<keyword evidence="5" id="KW-0812">Transmembrane</keyword>
<keyword evidence="7" id="KW-1185">Reference proteome</keyword>
<evidence type="ECO:0000256" key="4">
    <source>
        <dbReference type="PIRSR" id="PIRSR605754-1"/>
    </source>
</evidence>
<accession>A0A0R1YB33</accession>
<dbReference type="eggNOG" id="COG3764">
    <property type="taxonomic scope" value="Bacteria"/>
</dbReference>
<feature type="active site" description="Acyl-thioester intermediate" evidence="4">
    <location>
        <position position="200"/>
    </location>
</feature>
<organism evidence="6 7">
    <name type="scientific">Lactobacillus hamsteri DSM 5661 = JCM 6256</name>
    <dbReference type="NCBI Taxonomy" id="1423754"/>
    <lineage>
        <taxon>Bacteria</taxon>
        <taxon>Bacillati</taxon>
        <taxon>Bacillota</taxon>
        <taxon>Bacilli</taxon>
        <taxon>Lactobacillales</taxon>
        <taxon>Lactobacillaceae</taxon>
        <taxon>Lactobacillus</taxon>
    </lineage>
</organism>
<keyword evidence="1" id="KW-0645">Protease</keyword>
<dbReference type="GO" id="GO:0006508">
    <property type="term" value="P:proteolysis"/>
    <property type="evidence" value="ECO:0007669"/>
    <property type="project" value="UniProtKB-KW"/>
</dbReference>